<organism evidence="1">
    <name type="scientific">Tetraselmis chuii</name>
    <dbReference type="NCBI Taxonomy" id="63592"/>
    <lineage>
        <taxon>Eukaryota</taxon>
        <taxon>Viridiplantae</taxon>
        <taxon>Chlorophyta</taxon>
        <taxon>core chlorophytes</taxon>
        <taxon>Chlorodendrophyceae</taxon>
        <taxon>Chlorodendrales</taxon>
        <taxon>Chlorodendraceae</taxon>
        <taxon>Tetraselmis</taxon>
    </lineage>
</organism>
<name>A0A7S1SN58_9CHLO</name>
<proteinExistence type="predicted"/>
<accession>A0A7S1SN58</accession>
<reference evidence="1" key="1">
    <citation type="submission" date="2021-01" db="EMBL/GenBank/DDBJ databases">
        <authorList>
            <person name="Corre E."/>
            <person name="Pelletier E."/>
            <person name="Niang G."/>
            <person name="Scheremetjew M."/>
            <person name="Finn R."/>
            <person name="Kale V."/>
            <person name="Holt S."/>
            <person name="Cochrane G."/>
            <person name="Meng A."/>
            <person name="Brown T."/>
            <person name="Cohen L."/>
        </authorList>
    </citation>
    <scope>NUCLEOTIDE SEQUENCE</scope>
    <source>
        <strain evidence="1">PLY429</strain>
    </source>
</reference>
<dbReference type="AlphaFoldDB" id="A0A7S1SN58"/>
<gene>
    <name evidence="1" type="ORF">TCHU04912_LOCUS6148</name>
</gene>
<dbReference type="EMBL" id="HBGG01012028">
    <property type="protein sequence ID" value="CAD9203913.1"/>
    <property type="molecule type" value="Transcribed_RNA"/>
</dbReference>
<protein>
    <submittedName>
        <fullName evidence="1">Uncharacterized protein</fullName>
    </submittedName>
</protein>
<evidence type="ECO:0000313" key="1">
    <source>
        <dbReference type="EMBL" id="CAD9203913.1"/>
    </source>
</evidence>
<sequence>MMSIVTTASQARVTATNRELLKCRIGRPAVRCASTKQARTSPAELRHTYQVISTKRELMVALTSAALSVTGASEPPPSEAVTTVFAGLYDDPNHPGCPRTIDVTGKIEGVDPVPFKRGAGCSKGTKLSPPWTIQGKIDEEAGTIFIDFDQKDGSGEAFLGKWTGSGIELPDGTVWSKRR</sequence>